<evidence type="ECO:0000313" key="1">
    <source>
        <dbReference type="EMBL" id="PKI35065.1"/>
    </source>
</evidence>
<feature type="non-terminal residue" evidence="1">
    <location>
        <position position="1"/>
    </location>
</feature>
<reference evidence="1 2" key="1">
    <citation type="submission" date="2017-11" db="EMBL/GenBank/DDBJ databases">
        <title>De-novo sequencing of pomegranate (Punica granatum L.) genome.</title>
        <authorList>
            <person name="Akparov Z."/>
            <person name="Amiraslanov A."/>
            <person name="Hajiyeva S."/>
            <person name="Abbasov M."/>
            <person name="Kaur K."/>
            <person name="Hamwieh A."/>
            <person name="Solovyev V."/>
            <person name="Salamov A."/>
            <person name="Braich B."/>
            <person name="Kosarev P."/>
            <person name="Mahmoud A."/>
            <person name="Hajiyev E."/>
            <person name="Babayeva S."/>
            <person name="Izzatullayeva V."/>
            <person name="Mammadov A."/>
            <person name="Mammadov A."/>
            <person name="Sharifova S."/>
            <person name="Ojaghi J."/>
            <person name="Eynullazada K."/>
            <person name="Bayramov B."/>
            <person name="Abdulazimova A."/>
            <person name="Shahmuradov I."/>
        </authorList>
    </citation>
    <scope>NUCLEOTIDE SEQUENCE [LARGE SCALE GENOMIC DNA]</scope>
    <source>
        <strain evidence="2">cv. AG2017</strain>
        <tissue evidence="1">Leaf</tissue>
    </source>
</reference>
<proteinExistence type="predicted"/>
<accession>A0A2I0HTL9</accession>
<comment type="caution">
    <text evidence="1">The sequence shown here is derived from an EMBL/GenBank/DDBJ whole genome shotgun (WGS) entry which is preliminary data.</text>
</comment>
<name>A0A2I0HTL9_PUNGR</name>
<dbReference type="AlphaFoldDB" id="A0A2I0HTL9"/>
<dbReference type="Proteomes" id="UP000233551">
    <property type="component" value="Unassembled WGS sequence"/>
</dbReference>
<sequence>HAFTASSSHPTSGFGPTFGLYPASGFGPAFTASGFGPTFGLLPCIGLRPSIYCIGLRPNFWAFAPTASSFGPTFTASGFGPTFGLRPRMYCFRASAPHLQLSSFGPASTAFGLQPYIYCFWAPAPHLLLFDFDTSHLLLSGSSEIQNRFGFKFIQAILRGASLILQLQRPKVTAPQTEHDPQEIPARSCL</sequence>
<evidence type="ECO:0000313" key="2">
    <source>
        <dbReference type="Proteomes" id="UP000233551"/>
    </source>
</evidence>
<gene>
    <name evidence="1" type="ORF">CRG98_044544</name>
</gene>
<keyword evidence="2" id="KW-1185">Reference proteome</keyword>
<dbReference type="EMBL" id="PGOL01005477">
    <property type="protein sequence ID" value="PKI35065.1"/>
    <property type="molecule type" value="Genomic_DNA"/>
</dbReference>
<organism evidence="1 2">
    <name type="scientific">Punica granatum</name>
    <name type="common">Pomegranate</name>
    <dbReference type="NCBI Taxonomy" id="22663"/>
    <lineage>
        <taxon>Eukaryota</taxon>
        <taxon>Viridiplantae</taxon>
        <taxon>Streptophyta</taxon>
        <taxon>Embryophyta</taxon>
        <taxon>Tracheophyta</taxon>
        <taxon>Spermatophyta</taxon>
        <taxon>Magnoliopsida</taxon>
        <taxon>eudicotyledons</taxon>
        <taxon>Gunneridae</taxon>
        <taxon>Pentapetalae</taxon>
        <taxon>rosids</taxon>
        <taxon>malvids</taxon>
        <taxon>Myrtales</taxon>
        <taxon>Lythraceae</taxon>
        <taxon>Punica</taxon>
    </lineage>
</organism>
<protein>
    <submittedName>
        <fullName evidence="1">Uncharacterized protein</fullName>
    </submittedName>
</protein>